<organism evidence="1 2">
    <name type="scientific">Streptosporangium canum</name>
    <dbReference type="NCBI Taxonomy" id="324952"/>
    <lineage>
        <taxon>Bacteria</taxon>
        <taxon>Bacillati</taxon>
        <taxon>Actinomycetota</taxon>
        <taxon>Actinomycetes</taxon>
        <taxon>Streptosporangiales</taxon>
        <taxon>Streptosporangiaceae</taxon>
        <taxon>Streptosporangium</taxon>
    </lineage>
</organism>
<dbReference type="EMBL" id="FOQY01000035">
    <property type="protein sequence ID" value="SFK79585.1"/>
    <property type="molecule type" value="Genomic_DNA"/>
</dbReference>
<protein>
    <submittedName>
        <fullName evidence="1">Uncharacterized protein</fullName>
    </submittedName>
</protein>
<evidence type="ECO:0000313" key="1">
    <source>
        <dbReference type="EMBL" id="SFK79585.1"/>
    </source>
</evidence>
<gene>
    <name evidence="1" type="ORF">SAMN05216275_13574</name>
</gene>
<sequence>MHIRHKWEVIEIIGRVVTQRCKVCGKTRVRVT</sequence>
<dbReference type="Proteomes" id="UP000199111">
    <property type="component" value="Unassembled WGS sequence"/>
</dbReference>
<name>A0A1I4CF62_9ACTN</name>
<reference evidence="2" key="1">
    <citation type="submission" date="2016-10" db="EMBL/GenBank/DDBJ databases">
        <authorList>
            <person name="Varghese N."/>
            <person name="Submissions S."/>
        </authorList>
    </citation>
    <scope>NUCLEOTIDE SEQUENCE [LARGE SCALE GENOMIC DNA]</scope>
    <source>
        <strain evidence="2">CGMCC 4.2126</strain>
    </source>
</reference>
<keyword evidence="2" id="KW-1185">Reference proteome</keyword>
<dbReference type="AlphaFoldDB" id="A0A1I4CF62"/>
<evidence type="ECO:0000313" key="2">
    <source>
        <dbReference type="Proteomes" id="UP000199111"/>
    </source>
</evidence>
<accession>A0A1I4CF62</accession>
<proteinExistence type="predicted"/>